<dbReference type="SMART" id="SM00898">
    <property type="entry name" value="Fapy_DNA_glyco"/>
    <property type="match status" value="1"/>
</dbReference>
<keyword evidence="9" id="KW-0227">DNA damage</keyword>
<comment type="catalytic activity">
    <reaction evidence="1">
        <text>Hydrolysis of DNA containing ring-opened 7-methylguanine residues, releasing 2,6-diamino-4-hydroxy-5-(N-methyl)formamidopyrimidine.</text>
        <dbReference type="EC" id="3.2.2.23"/>
    </reaction>
</comment>
<keyword evidence="8" id="KW-0479">Metal-binding</keyword>
<dbReference type="PROSITE" id="PS51068">
    <property type="entry name" value="FPG_CAT"/>
    <property type="match status" value="1"/>
</dbReference>
<dbReference type="CDD" id="cd08966">
    <property type="entry name" value="EcFpg-like_N"/>
    <property type="match status" value="1"/>
</dbReference>
<evidence type="ECO:0000256" key="9">
    <source>
        <dbReference type="ARBA" id="ARBA00022763"/>
    </source>
</evidence>
<keyword evidence="15" id="KW-0456">Lyase</keyword>
<sequence>MPELPEIETLRRDLISLGLPGRRITDVRIFWDRSIQSPSPGEFRSLIRGRRVCGIRRRGKYLSIDLDGNLSLVIHFRMTGGLTLSEELAASDPHDRLIFFLDTGSLVFHDTRKFGRMVLTEEPERIFDSLGPEPFDPDLTTELFFSRHASRKRALKALLLDQGFIAGLGNIYADESLFAAGLHPLIPANTLDRPASENLLRCIREVLDRGIRNRGTSLGDGESNFSSSGRYGRNASSLQVFRRTGKPCPRCSAPVERIIVAQRSTHFCPVCQPLLMKAPEHATL</sequence>
<dbReference type="EMBL" id="MWQY01000006">
    <property type="protein sequence ID" value="ORC36203.1"/>
    <property type="molecule type" value="Genomic_DNA"/>
</dbReference>
<dbReference type="InterPro" id="IPR020629">
    <property type="entry name" value="FPG_Glyclase"/>
</dbReference>
<gene>
    <name evidence="23" type="ORF">B4O97_06325</name>
</gene>
<dbReference type="Gene3D" id="1.10.8.50">
    <property type="match status" value="1"/>
</dbReference>
<keyword evidence="13" id="KW-0238">DNA-binding</keyword>
<evidence type="ECO:0000256" key="20">
    <source>
        <dbReference type="PROSITE-ProRule" id="PRU00391"/>
    </source>
</evidence>
<dbReference type="AlphaFoldDB" id="A0A1Y1RZE2"/>
<evidence type="ECO:0000256" key="17">
    <source>
        <dbReference type="ARBA" id="ARBA00023295"/>
    </source>
</evidence>
<evidence type="ECO:0000256" key="5">
    <source>
        <dbReference type="ARBA" id="ARBA00012024"/>
    </source>
</evidence>
<name>A0A1Y1RZE2_9SPIO</name>
<protein>
    <recommendedName>
        <fullName evidence="7">Formamidopyrimidine-DNA glycosylase</fullName>
        <ecNumber evidence="5">3.2.2.23</ecNumber>
        <ecNumber evidence="6">4.2.99.18</ecNumber>
    </recommendedName>
    <alternativeName>
        <fullName evidence="18">DNA-(apurinic or apyrimidinic site) lyase MutM</fullName>
    </alternativeName>
</protein>
<evidence type="ECO:0000256" key="15">
    <source>
        <dbReference type="ARBA" id="ARBA00023239"/>
    </source>
</evidence>
<organism evidence="23 24">
    <name type="scientific">Marispirochaeta aestuarii</name>
    <dbReference type="NCBI Taxonomy" id="1963862"/>
    <lineage>
        <taxon>Bacteria</taxon>
        <taxon>Pseudomonadati</taxon>
        <taxon>Spirochaetota</taxon>
        <taxon>Spirochaetia</taxon>
        <taxon>Spirochaetales</taxon>
        <taxon>Spirochaetaceae</taxon>
        <taxon>Marispirochaeta</taxon>
    </lineage>
</organism>
<evidence type="ECO:0000256" key="8">
    <source>
        <dbReference type="ARBA" id="ARBA00022723"/>
    </source>
</evidence>
<dbReference type="GO" id="GO:0003684">
    <property type="term" value="F:damaged DNA binding"/>
    <property type="evidence" value="ECO:0007669"/>
    <property type="project" value="InterPro"/>
</dbReference>
<evidence type="ECO:0000256" key="3">
    <source>
        <dbReference type="ARBA" id="ARBA00009409"/>
    </source>
</evidence>
<evidence type="ECO:0000256" key="10">
    <source>
        <dbReference type="ARBA" id="ARBA00022771"/>
    </source>
</evidence>
<evidence type="ECO:0000256" key="7">
    <source>
        <dbReference type="ARBA" id="ARBA00016240"/>
    </source>
</evidence>
<reference evidence="23 24" key="1">
    <citation type="submission" date="2017-03" db="EMBL/GenBank/DDBJ databases">
        <title>Draft Genome sequence of Marispirochaeta sp. strain JC444.</title>
        <authorList>
            <person name="Shivani Y."/>
            <person name="Subhash Y."/>
            <person name="Sasikala C."/>
            <person name="Ramana C."/>
        </authorList>
    </citation>
    <scope>NUCLEOTIDE SEQUENCE [LARGE SCALE GENOMIC DNA]</scope>
    <source>
        <strain evidence="23 24">JC444</strain>
    </source>
</reference>
<dbReference type="EC" id="3.2.2.23" evidence="5"/>
<dbReference type="Pfam" id="PF01149">
    <property type="entry name" value="Fapy_DNA_glyco"/>
    <property type="match status" value="1"/>
</dbReference>
<keyword evidence="24" id="KW-1185">Reference proteome</keyword>
<evidence type="ECO:0000256" key="6">
    <source>
        <dbReference type="ARBA" id="ARBA00012720"/>
    </source>
</evidence>
<dbReference type="RefSeq" id="WP_083049301.1">
    <property type="nucleotide sequence ID" value="NZ_MWQY01000006.1"/>
</dbReference>
<feature type="domain" description="Formamidopyrimidine-DNA glycosylase catalytic" evidence="22">
    <location>
        <begin position="2"/>
        <end position="115"/>
    </location>
</feature>
<dbReference type="GO" id="GO:0008270">
    <property type="term" value="F:zinc ion binding"/>
    <property type="evidence" value="ECO:0007669"/>
    <property type="project" value="UniProtKB-KW"/>
</dbReference>
<dbReference type="InterPro" id="IPR015886">
    <property type="entry name" value="H2TH_FPG"/>
</dbReference>
<dbReference type="InterPro" id="IPR010663">
    <property type="entry name" value="Znf_FPG/IleRS"/>
</dbReference>
<evidence type="ECO:0000256" key="19">
    <source>
        <dbReference type="ARBA" id="ARBA00044632"/>
    </source>
</evidence>
<evidence type="ECO:0000259" key="21">
    <source>
        <dbReference type="PROSITE" id="PS51066"/>
    </source>
</evidence>
<keyword evidence="14" id="KW-0234">DNA repair</keyword>
<evidence type="ECO:0000256" key="2">
    <source>
        <dbReference type="ARBA" id="ARBA00001947"/>
    </source>
</evidence>
<dbReference type="NCBIfam" id="TIGR00577">
    <property type="entry name" value="fpg"/>
    <property type="match status" value="1"/>
</dbReference>
<dbReference type="STRING" id="1963862.B4O97_06325"/>
<dbReference type="FunFam" id="1.10.8.50:FF:000003">
    <property type="entry name" value="Formamidopyrimidine-DNA glycosylase"/>
    <property type="match status" value="1"/>
</dbReference>
<keyword evidence="12" id="KW-0862">Zinc</keyword>
<dbReference type="GO" id="GO:0006284">
    <property type="term" value="P:base-excision repair"/>
    <property type="evidence" value="ECO:0007669"/>
    <property type="project" value="InterPro"/>
</dbReference>
<dbReference type="InterPro" id="IPR000214">
    <property type="entry name" value="Znf_DNA_glyclase/AP_lyase"/>
</dbReference>
<comment type="similarity">
    <text evidence="3">Belongs to the FPG family.</text>
</comment>
<dbReference type="PANTHER" id="PTHR22993:SF9">
    <property type="entry name" value="FORMAMIDOPYRIMIDINE-DNA GLYCOSYLASE"/>
    <property type="match status" value="1"/>
</dbReference>
<dbReference type="Pfam" id="PF06831">
    <property type="entry name" value="H2TH"/>
    <property type="match status" value="1"/>
</dbReference>
<comment type="caution">
    <text evidence="23">The sequence shown here is derived from an EMBL/GenBank/DDBJ whole genome shotgun (WGS) entry which is preliminary data.</text>
</comment>
<dbReference type="PROSITE" id="PS01242">
    <property type="entry name" value="ZF_FPG_1"/>
    <property type="match status" value="1"/>
</dbReference>
<dbReference type="SUPFAM" id="SSF57716">
    <property type="entry name" value="Glucocorticoid receptor-like (DNA-binding domain)"/>
    <property type="match status" value="1"/>
</dbReference>
<evidence type="ECO:0000313" key="24">
    <source>
        <dbReference type="Proteomes" id="UP000192343"/>
    </source>
</evidence>
<evidence type="ECO:0000256" key="14">
    <source>
        <dbReference type="ARBA" id="ARBA00023204"/>
    </source>
</evidence>
<keyword evidence="16" id="KW-0511">Multifunctional enzyme</keyword>
<dbReference type="SUPFAM" id="SSF46946">
    <property type="entry name" value="S13-like H2TH domain"/>
    <property type="match status" value="1"/>
</dbReference>
<dbReference type="PROSITE" id="PS51066">
    <property type="entry name" value="ZF_FPG_2"/>
    <property type="match status" value="1"/>
</dbReference>
<evidence type="ECO:0000256" key="18">
    <source>
        <dbReference type="ARBA" id="ARBA00030638"/>
    </source>
</evidence>
<dbReference type="GO" id="GO:0034039">
    <property type="term" value="F:8-oxo-7,8-dihydroguanine DNA N-glycosylase activity"/>
    <property type="evidence" value="ECO:0007669"/>
    <property type="project" value="TreeGrafter"/>
</dbReference>
<keyword evidence="11" id="KW-0378">Hydrolase</keyword>
<dbReference type="Proteomes" id="UP000192343">
    <property type="component" value="Unassembled WGS sequence"/>
</dbReference>
<comment type="catalytic activity">
    <reaction evidence="19">
        <text>2'-deoxyribonucleotide-(2'-deoxyribose 5'-phosphate)-2'-deoxyribonucleotide-DNA = a 3'-end 2'-deoxyribonucleotide-(2,3-dehydro-2,3-deoxyribose 5'-phosphate)-DNA + a 5'-end 5'-phospho-2'-deoxyribonucleoside-DNA + H(+)</text>
        <dbReference type="Rhea" id="RHEA:66592"/>
        <dbReference type="Rhea" id="RHEA-COMP:13180"/>
        <dbReference type="Rhea" id="RHEA-COMP:16897"/>
        <dbReference type="Rhea" id="RHEA-COMP:17067"/>
        <dbReference type="ChEBI" id="CHEBI:15378"/>
        <dbReference type="ChEBI" id="CHEBI:136412"/>
        <dbReference type="ChEBI" id="CHEBI:157695"/>
        <dbReference type="ChEBI" id="CHEBI:167181"/>
        <dbReference type="EC" id="4.2.99.18"/>
    </reaction>
</comment>
<dbReference type="OrthoDB" id="9800855at2"/>
<evidence type="ECO:0000256" key="4">
    <source>
        <dbReference type="ARBA" id="ARBA00011245"/>
    </source>
</evidence>
<evidence type="ECO:0000259" key="22">
    <source>
        <dbReference type="PROSITE" id="PS51068"/>
    </source>
</evidence>
<evidence type="ECO:0000256" key="12">
    <source>
        <dbReference type="ARBA" id="ARBA00022833"/>
    </source>
</evidence>
<evidence type="ECO:0000313" key="23">
    <source>
        <dbReference type="EMBL" id="ORC36203.1"/>
    </source>
</evidence>
<dbReference type="InterPro" id="IPR010979">
    <property type="entry name" value="Ribosomal_uS13-like_H2TH"/>
</dbReference>
<evidence type="ECO:0000256" key="11">
    <source>
        <dbReference type="ARBA" id="ARBA00022801"/>
    </source>
</evidence>
<dbReference type="Gene3D" id="3.20.190.10">
    <property type="entry name" value="MutM-like, N-terminal"/>
    <property type="match status" value="1"/>
</dbReference>
<evidence type="ECO:0000256" key="13">
    <source>
        <dbReference type="ARBA" id="ARBA00023125"/>
    </source>
</evidence>
<dbReference type="EC" id="4.2.99.18" evidence="6"/>
<comment type="subunit">
    <text evidence="4">Monomer.</text>
</comment>
<comment type="cofactor">
    <cofactor evidence="2">
        <name>Zn(2+)</name>
        <dbReference type="ChEBI" id="CHEBI:29105"/>
    </cofactor>
</comment>
<dbReference type="SMART" id="SM01232">
    <property type="entry name" value="H2TH"/>
    <property type="match status" value="1"/>
</dbReference>
<dbReference type="InterPro" id="IPR015887">
    <property type="entry name" value="DNA_glyclase_Znf_dom_DNA_BS"/>
</dbReference>
<proteinExistence type="inferred from homology"/>
<dbReference type="SUPFAM" id="SSF81624">
    <property type="entry name" value="N-terminal domain of MutM-like DNA repair proteins"/>
    <property type="match status" value="1"/>
</dbReference>
<dbReference type="InterPro" id="IPR012319">
    <property type="entry name" value="FPG_cat"/>
</dbReference>
<dbReference type="InterPro" id="IPR035937">
    <property type="entry name" value="FPG_N"/>
</dbReference>
<accession>A0A1Y1RZE2</accession>
<feature type="domain" description="FPG-type" evidence="21">
    <location>
        <begin position="239"/>
        <end position="273"/>
    </location>
</feature>
<evidence type="ECO:0000256" key="1">
    <source>
        <dbReference type="ARBA" id="ARBA00001668"/>
    </source>
</evidence>
<dbReference type="PANTHER" id="PTHR22993">
    <property type="entry name" value="FORMAMIDOPYRIMIDINE-DNA GLYCOSYLASE"/>
    <property type="match status" value="1"/>
</dbReference>
<evidence type="ECO:0000256" key="16">
    <source>
        <dbReference type="ARBA" id="ARBA00023268"/>
    </source>
</evidence>
<dbReference type="GO" id="GO:0140078">
    <property type="term" value="F:class I DNA-(apurinic or apyrimidinic site) endonuclease activity"/>
    <property type="evidence" value="ECO:0007669"/>
    <property type="project" value="UniProtKB-EC"/>
</dbReference>
<keyword evidence="10 20" id="KW-0863">Zinc-finger</keyword>
<keyword evidence="17" id="KW-0326">Glycosidase</keyword>
<dbReference type="Pfam" id="PF06827">
    <property type="entry name" value="zf-FPG_IleRS"/>
    <property type="match status" value="1"/>
</dbReference>
<dbReference type="NCBIfam" id="NF002211">
    <property type="entry name" value="PRK01103.1"/>
    <property type="match status" value="1"/>
</dbReference>